<organism evidence="14 15">
    <name type="scientific">Aquimarina algicola</name>
    <dbReference type="NCBI Taxonomy" id="2589995"/>
    <lineage>
        <taxon>Bacteria</taxon>
        <taxon>Pseudomonadati</taxon>
        <taxon>Bacteroidota</taxon>
        <taxon>Flavobacteriia</taxon>
        <taxon>Flavobacteriales</taxon>
        <taxon>Flavobacteriaceae</taxon>
        <taxon>Aquimarina</taxon>
    </lineage>
</organism>
<dbReference type="InterPro" id="IPR000531">
    <property type="entry name" value="Beta-barrel_TonB"/>
</dbReference>
<keyword evidence="4 8" id="KW-0812">Transmembrane</keyword>
<evidence type="ECO:0000256" key="5">
    <source>
        <dbReference type="ARBA" id="ARBA00023077"/>
    </source>
</evidence>
<evidence type="ECO:0000256" key="4">
    <source>
        <dbReference type="ARBA" id="ARBA00022692"/>
    </source>
</evidence>
<sequence length="958" mass="108026">MNRNTRFCKKVLMLLIGFGLMQSAIAVENKSKEDIITIVQQDDMVITGKVLSDTQDPLPGVNVFIRALNLGNSTNWDGYFTLDQVPIGTHTVEISYLGFDTFTKIIEVTGSTNMINLGDIVLTPSTNELGEVLVTGSAEGQQRAYNLQRTSDNIKTVVSADLVNRFPDINVGEAMQRVSGVTIDRDNGEGAVVKIRGTPQNFTTVSINGEQIPSTDESGGRSESLDLISADQLAAMEISKAITPDMDGDAVGGAINLITPTARSSKARFKGSIGGGYNDLFERGSQIYKLKYDQRFAEDKFGVLFGASYYNTVNGEERYEASYRNRRIGDSDDPNSFTADVIDDFRLRPKENERQRIGVNITFDYKFSPTSKIVLKGIYNDLRDESLRRRTRFRPRNNYQDPSNPNLAGSIDNGDVRVRRDINDRVIDRENITLNFEGEHGLGNFGKIDYGFNYTRSERILRSDRFVFRKSGLILDVNRDNRDFPVFSSPDFDFENYEEYEFNSFQQDKPILNRGDNLVTRLNFTVPFTLGNNFGEIKIGGKYRDLDNLRRRNTVEYSGFNGPYNLSQVLDGNSGSILDGNYEMGQFPDPNRALQHFLDNIDAYELDENATKLNSDSFFYDASENVTATFIQGKIDFNKLRVLAGVRYEKTDVTYDAFRLDVPANDNEQITSNLIQGNNDYDFFLPMLHLKYKINDQSNIRGAITRSYARPNLQDLVPAENINFADQELRTGNPDLKPSDVLNLDLLYENYFESVGVISGGIFYKDISDFIFLDVTDVDAGEFAGFRRFSPVNGDEATLFGAEINFSRQLDFLPGVLSGLGIYANYTHVQSESSFSFINDDTGETETRDDVDFAGQADNVWNVALSYDLGKFSSRVSLNYNSSALFAPSTDPNLDRFIDERYQLDANASYKLNDHLTIFAEFVNLLDDPTVIYQSNRSQVIDYEIYGWSSRFGLNFNF</sequence>
<evidence type="ECO:0000256" key="10">
    <source>
        <dbReference type="SAM" id="MobiDB-lite"/>
    </source>
</evidence>
<dbReference type="AlphaFoldDB" id="A0A504IS88"/>
<keyword evidence="5 9" id="KW-0798">TonB box</keyword>
<dbReference type="Gene3D" id="2.170.130.10">
    <property type="entry name" value="TonB-dependent receptor, plug domain"/>
    <property type="match status" value="1"/>
</dbReference>
<protein>
    <submittedName>
        <fullName evidence="14">TonB-dependent receptor</fullName>
    </submittedName>
</protein>
<dbReference type="Pfam" id="PF00593">
    <property type="entry name" value="TonB_dep_Rec_b-barrel"/>
    <property type="match status" value="1"/>
</dbReference>
<evidence type="ECO:0000256" key="1">
    <source>
        <dbReference type="ARBA" id="ARBA00004571"/>
    </source>
</evidence>
<keyword evidence="2 8" id="KW-0813">Transport</keyword>
<evidence type="ECO:0000313" key="15">
    <source>
        <dbReference type="Proteomes" id="UP000315540"/>
    </source>
</evidence>
<comment type="caution">
    <text evidence="14">The sequence shown here is derived from an EMBL/GenBank/DDBJ whole genome shotgun (WGS) entry which is preliminary data.</text>
</comment>
<name>A0A504IS88_9FLAO</name>
<dbReference type="InterPro" id="IPR039426">
    <property type="entry name" value="TonB-dep_rcpt-like"/>
</dbReference>
<evidence type="ECO:0000256" key="9">
    <source>
        <dbReference type="RuleBase" id="RU003357"/>
    </source>
</evidence>
<dbReference type="InterPro" id="IPR036942">
    <property type="entry name" value="Beta-barrel_TonB_sf"/>
</dbReference>
<dbReference type="NCBIfam" id="TIGR01782">
    <property type="entry name" value="TonB-Xanth-Caul"/>
    <property type="match status" value="1"/>
</dbReference>
<evidence type="ECO:0000256" key="8">
    <source>
        <dbReference type="PROSITE-ProRule" id="PRU01360"/>
    </source>
</evidence>
<feature type="domain" description="TonB-dependent receptor plug" evidence="13">
    <location>
        <begin position="150"/>
        <end position="254"/>
    </location>
</feature>
<keyword evidence="15" id="KW-1185">Reference proteome</keyword>
<dbReference type="RefSeq" id="WP_140597580.1">
    <property type="nucleotide sequence ID" value="NZ_VFWZ01000011.1"/>
</dbReference>
<evidence type="ECO:0000256" key="11">
    <source>
        <dbReference type="SAM" id="SignalP"/>
    </source>
</evidence>
<comment type="similarity">
    <text evidence="8 9">Belongs to the TonB-dependent receptor family.</text>
</comment>
<dbReference type="EMBL" id="VFWZ01000011">
    <property type="protein sequence ID" value="TPN81206.1"/>
    <property type="molecule type" value="Genomic_DNA"/>
</dbReference>
<dbReference type="PANTHER" id="PTHR40980:SF4">
    <property type="entry name" value="TONB-DEPENDENT RECEPTOR-LIKE BETA-BARREL DOMAIN-CONTAINING PROTEIN"/>
    <property type="match status" value="1"/>
</dbReference>
<feature type="compositionally biased region" description="Polar residues" evidence="10">
    <location>
        <begin position="397"/>
        <end position="407"/>
    </location>
</feature>
<evidence type="ECO:0000256" key="2">
    <source>
        <dbReference type="ARBA" id="ARBA00022448"/>
    </source>
</evidence>
<feature type="chain" id="PRO_5021300985" evidence="11">
    <location>
        <begin position="27"/>
        <end position="958"/>
    </location>
</feature>
<feature type="domain" description="TonB-dependent receptor-like beta-barrel" evidence="12">
    <location>
        <begin position="396"/>
        <end position="925"/>
    </location>
</feature>
<dbReference type="Pfam" id="PF13715">
    <property type="entry name" value="CarbopepD_reg_2"/>
    <property type="match status" value="1"/>
</dbReference>
<keyword evidence="6 8" id="KW-0472">Membrane</keyword>
<dbReference type="InterPro" id="IPR012910">
    <property type="entry name" value="Plug_dom"/>
</dbReference>
<proteinExistence type="inferred from homology"/>
<dbReference type="InterPro" id="IPR037066">
    <property type="entry name" value="Plug_dom_sf"/>
</dbReference>
<keyword evidence="14" id="KW-0675">Receptor</keyword>
<evidence type="ECO:0000313" key="14">
    <source>
        <dbReference type="EMBL" id="TPN81206.1"/>
    </source>
</evidence>
<evidence type="ECO:0000259" key="12">
    <source>
        <dbReference type="Pfam" id="PF00593"/>
    </source>
</evidence>
<dbReference type="InterPro" id="IPR008969">
    <property type="entry name" value="CarboxyPept-like_regulatory"/>
</dbReference>
<dbReference type="InterPro" id="IPR010104">
    <property type="entry name" value="TonB_rcpt_bac"/>
</dbReference>
<dbReference type="Gene3D" id="2.60.40.1120">
    <property type="entry name" value="Carboxypeptidase-like, regulatory domain"/>
    <property type="match status" value="1"/>
</dbReference>
<dbReference type="GO" id="GO:0009279">
    <property type="term" value="C:cell outer membrane"/>
    <property type="evidence" value="ECO:0007669"/>
    <property type="project" value="UniProtKB-SubCell"/>
</dbReference>
<gene>
    <name evidence="14" type="ORF">FHK87_24795</name>
</gene>
<feature type="region of interest" description="Disordered" evidence="10">
    <location>
        <begin position="392"/>
        <end position="413"/>
    </location>
</feature>
<dbReference type="PANTHER" id="PTHR40980">
    <property type="entry name" value="PLUG DOMAIN-CONTAINING PROTEIN"/>
    <property type="match status" value="1"/>
</dbReference>
<dbReference type="OrthoDB" id="8727862at2"/>
<dbReference type="SUPFAM" id="SSF49464">
    <property type="entry name" value="Carboxypeptidase regulatory domain-like"/>
    <property type="match status" value="1"/>
</dbReference>
<accession>A0A504IS88</accession>
<dbReference type="PROSITE" id="PS52016">
    <property type="entry name" value="TONB_DEPENDENT_REC_3"/>
    <property type="match status" value="1"/>
</dbReference>
<comment type="subcellular location">
    <subcellularLocation>
        <location evidence="1 8">Cell outer membrane</location>
        <topology evidence="1 8">Multi-pass membrane protein</topology>
    </subcellularLocation>
</comment>
<dbReference type="Gene3D" id="2.40.170.20">
    <property type="entry name" value="TonB-dependent receptor, beta-barrel domain"/>
    <property type="match status" value="1"/>
</dbReference>
<feature type="signal peptide" evidence="11">
    <location>
        <begin position="1"/>
        <end position="26"/>
    </location>
</feature>
<reference evidence="14 15" key="1">
    <citation type="submission" date="2019-06" db="EMBL/GenBank/DDBJ databases">
        <authorList>
            <person name="Meng X."/>
        </authorList>
    </citation>
    <scope>NUCLEOTIDE SEQUENCE [LARGE SCALE GENOMIC DNA]</scope>
    <source>
        <strain evidence="14 15">M625</strain>
    </source>
</reference>
<dbReference type="Proteomes" id="UP000315540">
    <property type="component" value="Unassembled WGS sequence"/>
</dbReference>
<evidence type="ECO:0000256" key="6">
    <source>
        <dbReference type="ARBA" id="ARBA00023136"/>
    </source>
</evidence>
<evidence type="ECO:0000256" key="3">
    <source>
        <dbReference type="ARBA" id="ARBA00022452"/>
    </source>
</evidence>
<keyword evidence="11" id="KW-0732">Signal</keyword>
<keyword evidence="3 8" id="KW-1134">Transmembrane beta strand</keyword>
<dbReference type="Pfam" id="PF07715">
    <property type="entry name" value="Plug"/>
    <property type="match status" value="1"/>
</dbReference>
<dbReference type="SUPFAM" id="SSF56935">
    <property type="entry name" value="Porins"/>
    <property type="match status" value="1"/>
</dbReference>
<evidence type="ECO:0000259" key="13">
    <source>
        <dbReference type="Pfam" id="PF07715"/>
    </source>
</evidence>
<evidence type="ECO:0000256" key="7">
    <source>
        <dbReference type="ARBA" id="ARBA00023237"/>
    </source>
</evidence>
<keyword evidence="7 8" id="KW-0998">Cell outer membrane</keyword>